<keyword evidence="7" id="KW-0229">DNA integration</keyword>
<dbReference type="InterPro" id="IPR050090">
    <property type="entry name" value="Tyrosine_recombinase_XerCD"/>
</dbReference>
<dbReference type="NCBIfam" id="NF040815">
    <property type="entry name" value="recomb_XerA_Arch"/>
    <property type="match status" value="1"/>
</dbReference>
<comment type="similarity">
    <text evidence="2">Belongs to the 'phage' integrase family. XerD subfamily.</text>
</comment>
<evidence type="ECO:0000259" key="11">
    <source>
        <dbReference type="PROSITE" id="PS51898"/>
    </source>
</evidence>
<proteinExistence type="inferred from homology"/>
<dbReference type="SUPFAM" id="SSF56349">
    <property type="entry name" value="DNA breaking-rejoining enzymes"/>
    <property type="match status" value="1"/>
</dbReference>
<dbReference type="AlphaFoldDB" id="A0A381U6D9"/>
<comment type="subcellular location">
    <subcellularLocation>
        <location evidence="1">Cytoplasm</location>
    </subcellularLocation>
</comment>
<evidence type="ECO:0000259" key="12">
    <source>
        <dbReference type="PROSITE" id="PS51900"/>
    </source>
</evidence>
<dbReference type="PROSITE" id="PS51898">
    <property type="entry name" value="TYR_RECOMBINASE"/>
    <property type="match status" value="1"/>
</dbReference>
<reference evidence="13" key="1">
    <citation type="submission" date="2018-05" db="EMBL/GenBank/DDBJ databases">
        <authorList>
            <person name="Lanie J.A."/>
            <person name="Ng W.-L."/>
            <person name="Kazmierczak K.M."/>
            <person name="Andrzejewski T.M."/>
            <person name="Davidsen T.M."/>
            <person name="Wayne K.J."/>
            <person name="Tettelin H."/>
            <person name="Glass J.I."/>
            <person name="Rusch D."/>
            <person name="Podicherti R."/>
            <person name="Tsui H.-C.T."/>
            <person name="Winkler M.E."/>
        </authorList>
    </citation>
    <scope>NUCLEOTIDE SEQUENCE</scope>
</reference>
<dbReference type="InterPro" id="IPR011932">
    <property type="entry name" value="Recomb_XerD"/>
</dbReference>
<dbReference type="GO" id="GO:0007059">
    <property type="term" value="P:chromosome segregation"/>
    <property type="evidence" value="ECO:0007669"/>
    <property type="project" value="UniProtKB-KW"/>
</dbReference>
<organism evidence="13">
    <name type="scientific">marine metagenome</name>
    <dbReference type="NCBI Taxonomy" id="408172"/>
    <lineage>
        <taxon>unclassified sequences</taxon>
        <taxon>metagenomes</taxon>
        <taxon>ecological metagenomes</taxon>
    </lineage>
</organism>
<keyword evidence="5" id="KW-0132">Cell division</keyword>
<evidence type="ECO:0000256" key="4">
    <source>
        <dbReference type="ARBA" id="ARBA00022490"/>
    </source>
</evidence>
<dbReference type="PROSITE" id="PS51900">
    <property type="entry name" value="CB"/>
    <property type="match status" value="1"/>
</dbReference>
<keyword evidence="6" id="KW-0159">Chromosome partition</keyword>
<dbReference type="InterPro" id="IPR004107">
    <property type="entry name" value="Integrase_SAM-like_N"/>
</dbReference>
<evidence type="ECO:0000313" key="13">
    <source>
        <dbReference type="EMBL" id="SVA23699.1"/>
    </source>
</evidence>
<dbReference type="InterPro" id="IPR010998">
    <property type="entry name" value="Integrase_recombinase_N"/>
</dbReference>
<evidence type="ECO:0000256" key="1">
    <source>
        <dbReference type="ARBA" id="ARBA00004496"/>
    </source>
</evidence>
<dbReference type="CDD" id="cd00798">
    <property type="entry name" value="INT_XerDC_C"/>
    <property type="match status" value="1"/>
</dbReference>
<evidence type="ECO:0000256" key="3">
    <source>
        <dbReference type="ARBA" id="ARBA00015810"/>
    </source>
</evidence>
<keyword evidence="10" id="KW-0131">Cell cycle</keyword>
<keyword evidence="8" id="KW-0238">DNA-binding</keyword>
<feature type="domain" description="Tyr recombinase" evidence="11">
    <location>
        <begin position="104"/>
        <end position="287"/>
    </location>
</feature>
<dbReference type="HAMAP" id="MF_01808">
    <property type="entry name" value="Recomb_XerC_XerD"/>
    <property type="match status" value="1"/>
</dbReference>
<dbReference type="EMBL" id="UINC01005811">
    <property type="protein sequence ID" value="SVA23699.1"/>
    <property type="molecule type" value="Genomic_DNA"/>
</dbReference>
<dbReference type="Pfam" id="PF00589">
    <property type="entry name" value="Phage_integrase"/>
    <property type="match status" value="1"/>
</dbReference>
<dbReference type="GO" id="GO:0005737">
    <property type="term" value="C:cytoplasm"/>
    <property type="evidence" value="ECO:0007669"/>
    <property type="project" value="UniProtKB-SubCell"/>
</dbReference>
<keyword evidence="4" id="KW-0963">Cytoplasm</keyword>
<dbReference type="InterPro" id="IPR002104">
    <property type="entry name" value="Integrase_catalytic"/>
</dbReference>
<evidence type="ECO:0000256" key="9">
    <source>
        <dbReference type="ARBA" id="ARBA00023172"/>
    </source>
</evidence>
<gene>
    <name evidence="13" type="ORF">METZ01_LOCUS76553</name>
</gene>
<accession>A0A381U6D9</accession>
<dbReference type="InterPro" id="IPR023009">
    <property type="entry name" value="Tyrosine_recombinase_XerC/XerD"/>
</dbReference>
<dbReference type="GO" id="GO:0006310">
    <property type="term" value="P:DNA recombination"/>
    <property type="evidence" value="ECO:0007669"/>
    <property type="project" value="UniProtKB-KW"/>
</dbReference>
<dbReference type="InterPro" id="IPR013762">
    <property type="entry name" value="Integrase-like_cat_sf"/>
</dbReference>
<sequence>MNKYVSEYTDFLKIEKRQSQNTVESYRRDVSRFEKYLSNNQLGGAKTSDVRSFLVFLRNEEGLAPSSVARCLSSLKSFYNFLYIESLISENPIETIASPRPWRKLPNVMSMHEVDALIAAPDINTLTGVRDLAMLELMYATGLRVSELVSLKMSAVNLEVGYLRSLGKGSKERVVPIGDIAKTTIENYVINARPLFQKKCRTEDLFLTRRGNSMTRQGFWKILKKYSIKAKIVGTVSPHALRHAFATHLLERGADLRSVQKMLGHADISSTQIYTHVLRERMREVHERFHPRA</sequence>
<evidence type="ECO:0000256" key="7">
    <source>
        <dbReference type="ARBA" id="ARBA00022908"/>
    </source>
</evidence>
<evidence type="ECO:0000256" key="10">
    <source>
        <dbReference type="ARBA" id="ARBA00023306"/>
    </source>
</evidence>
<dbReference type="GO" id="GO:0009009">
    <property type="term" value="F:site-specific recombinase activity"/>
    <property type="evidence" value="ECO:0007669"/>
    <property type="project" value="InterPro"/>
</dbReference>
<dbReference type="InterPro" id="IPR011010">
    <property type="entry name" value="DNA_brk_join_enz"/>
</dbReference>
<dbReference type="Gene3D" id="1.10.443.10">
    <property type="entry name" value="Intergrase catalytic core"/>
    <property type="match status" value="1"/>
</dbReference>
<dbReference type="InterPro" id="IPR044068">
    <property type="entry name" value="CB"/>
</dbReference>
<dbReference type="Gene3D" id="1.10.150.130">
    <property type="match status" value="1"/>
</dbReference>
<evidence type="ECO:0000256" key="5">
    <source>
        <dbReference type="ARBA" id="ARBA00022618"/>
    </source>
</evidence>
<feature type="domain" description="Core-binding (CB)" evidence="12">
    <location>
        <begin position="1"/>
        <end position="83"/>
    </location>
</feature>
<keyword evidence="9" id="KW-0233">DNA recombination</keyword>
<dbReference type="PANTHER" id="PTHR30349:SF81">
    <property type="entry name" value="TYROSINE RECOMBINASE XERC"/>
    <property type="match status" value="1"/>
</dbReference>
<dbReference type="NCBIfam" id="NF001399">
    <property type="entry name" value="PRK00283.1"/>
    <property type="match status" value="1"/>
</dbReference>
<dbReference type="Pfam" id="PF02899">
    <property type="entry name" value="Phage_int_SAM_1"/>
    <property type="match status" value="1"/>
</dbReference>
<protein>
    <recommendedName>
        <fullName evidence="3">Tyrosine recombinase XerD</fullName>
    </recommendedName>
</protein>
<evidence type="ECO:0000256" key="2">
    <source>
        <dbReference type="ARBA" id="ARBA00010450"/>
    </source>
</evidence>
<dbReference type="GO" id="GO:0051301">
    <property type="term" value="P:cell division"/>
    <property type="evidence" value="ECO:0007669"/>
    <property type="project" value="UniProtKB-KW"/>
</dbReference>
<name>A0A381U6D9_9ZZZZ</name>
<dbReference type="GO" id="GO:0003677">
    <property type="term" value="F:DNA binding"/>
    <property type="evidence" value="ECO:0007669"/>
    <property type="project" value="UniProtKB-KW"/>
</dbReference>
<evidence type="ECO:0000256" key="6">
    <source>
        <dbReference type="ARBA" id="ARBA00022829"/>
    </source>
</evidence>
<dbReference type="NCBIfam" id="TIGR02225">
    <property type="entry name" value="recomb_XerD"/>
    <property type="match status" value="1"/>
</dbReference>
<dbReference type="PANTHER" id="PTHR30349">
    <property type="entry name" value="PHAGE INTEGRASE-RELATED"/>
    <property type="match status" value="1"/>
</dbReference>
<evidence type="ECO:0000256" key="8">
    <source>
        <dbReference type="ARBA" id="ARBA00023125"/>
    </source>
</evidence>